<protein>
    <recommendedName>
        <fullName evidence="3">Dynein-related subfamily AAA family protein</fullName>
    </recommendedName>
</protein>
<sequence length="297" mass="35333">MTLSKPDWNDSTELIGYWNLQNEFVPGKLTKIIYKAVNDRENPYFVCLDEMNLARVEYYLSDFLSIVETRRFNKNRDIITDNIFDENVEKYSHLYFPDNLYIIGTVNMDDTTYSFSRKVLDRANTIEFSHVNLNFLDFSFNDIETVNIDNEFLKTRYINIKDALADDKAYVDKINKKIIEINTILESSNKHFGYRVRDEIVFYMLENYCLKLLDEDVAFDYQLMQKILPTIMGSDYKTKQTLIQLYNFCNPDHQIIESISYIDEAEKNLSFARYKQSAKKIVHMMRGYEDGFTSYWL</sequence>
<dbReference type="InterPro" id="IPR027417">
    <property type="entry name" value="P-loop_NTPase"/>
</dbReference>
<dbReference type="AlphaFoldDB" id="A0A4R3KYX6"/>
<dbReference type="Proteomes" id="UP000294567">
    <property type="component" value="Unassembled WGS sequence"/>
</dbReference>
<organism evidence="1 2">
    <name type="scientific">Keratinibaculum paraultunense</name>
    <dbReference type="NCBI Taxonomy" id="1278232"/>
    <lineage>
        <taxon>Bacteria</taxon>
        <taxon>Bacillati</taxon>
        <taxon>Bacillota</taxon>
        <taxon>Tissierellia</taxon>
        <taxon>Tissierellales</taxon>
        <taxon>Tepidimicrobiaceae</taxon>
        <taxon>Keratinibaculum</taxon>
    </lineage>
</organism>
<gene>
    <name evidence="1" type="ORF">EDD65_1031</name>
</gene>
<proteinExistence type="predicted"/>
<name>A0A4R3KYX6_9FIRM</name>
<dbReference type="RefSeq" id="WP_132026295.1">
    <property type="nucleotide sequence ID" value="NZ_CP068564.1"/>
</dbReference>
<dbReference type="OrthoDB" id="9781481at2"/>
<keyword evidence="2" id="KW-1185">Reference proteome</keyword>
<reference evidence="1 2" key="1">
    <citation type="submission" date="2019-03" db="EMBL/GenBank/DDBJ databases">
        <title>Genomic Encyclopedia of Type Strains, Phase IV (KMG-IV): sequencing the most valuable type-strain genomes for metagenomic binning, comparative biology and taxonomic classification.</title>
        <authorList>
            <person name="Goeker M."/>
        </authorList>
    </citation>
    <scope>NUCLEOTIDE SEQUENCE [LARGE SCALE GENOMIC DNA]</scope>
    <source>
        <strain evidence="1 2">DSM 26752</strain>
    </source>
</reference>
<dbReference type="Gene3D" id="3.40.50.300">
    <property type="entry name" value="P-loop containing nucleotide triphosphate hydrolases"/>
    <property type="match status" value="1"/>
</dbReference>
<evidence type="ECO:0000313" key="1">
    <source>
        <dbReference type="EMBL" id="TCS90704.1"/>
    </source>
</evidence>
<evidence type="ECO:0008006" key="3">
    <source>
        <dbReference type="Google" id="ProtNLM"/>
    </source>
</evidence>
<accession>A0A4R3KYX6</accession>
<evidence type="ECO:0000313" key="2">
    <source>
        <dbReference type="Proteomes" id="UP000294567"/>
    </source>
</evidence>
<comment type="caution">
    <text evidence="1">The sequence shown here is derived from an EMBL/GenBank/DDBJ whole genome shotgun (WGS) entry which is preliminary data.</text>
</comment>
<dbReference type="EMBL" id="SMAE01000003">
    <property type="protein sequence ID" value="TCS90704.1"/>
    <property type="molecule type" value="Genomic_DNA"/>
</dbReference>